<dbReference type="EMBL" id="BT076709">
    <property type="protein sequence ID" value="ACO11133.1"/>
    <property type="molecule type" value="mRNA"/>
</dbReference>
<dbReference type="PANTHER" id="PTHR11461">
    <property type="entry name" value="SERINE PROTEASE INHIBITOR, SERPIN"/>
    <property type="match status" value="1"/>
</dbReference>
<sequence length="385" mass="41920">MSDNIGRKPHISSIVEGSTRFGTRLFSEISKAQEVNTVFSGFSVSALLSLASLGAKENTLKQIKEALQLPNEPETLKSAFYDINSATKSDERITLETANSVFPSVGLSDFKEDFSKDAEKIFGSQISALDYSKKLEASEAINVWVEKSTKGCIRELLDADSLGEDTRAVLVNSIYFKGSWSTKFDSSLTEDKDFHVTPDKIVKVPTMHAPKIRFASSFNDDLNATILALPYEGERMTMYVLLPKEPFGLSELEQKLASFNPSLLDKVNNSVQGLVQIPKFKIESLHDLGDAVGSLGLTDLFGEGCDLSGIGGQPGELSVSKMIQKACLEVNEEGSEASASTGLLIMMRSVFVSGPMVVDHPFAFMIRDKATGMILFQGKVVDPSL</sequence>
<organism evidence="6">
    <name type="scientific">Caligus rogercresseyi</name>
    <name type="common">Sea louse</name>
    <dbReference type="NCBI Taxonomy" id="217165"/>
    <lineage>
        <taxon>Eukaryota</taxon>
        <taxon>Metazoa</taxon>
        <taxon>Ecdysozoa</taxon>
        <taxon>Arthropoda</taxon>
        <taxon>Crustacea</taxon>
        <taxon>Multicrustacea</taxon>
        <taxon>Hexanauplia</taxon>
        <taxon>Copepoda</taxon>
        <taxon>Siphonostomatoida</taxon>
        <taxon>Caligidae</taxon>
        <taxon>Caligus</taxon>
    </lineage>
</organism>
<protein>
    <submittedName>
        <fullName evidence="6">Alaserpin</fullName>
    </submittedName>
</protein>
<gene>
    <name evidence="6" type="primary">SERA</name>
</gene>
<name>C1BQ30_CALRO</name>
<dbReference type="GO" id="GO:0004867">
    <property type="term" value="F:serine-type endopeptidase inhibitor activity"/>
    <property type="evidence" value="ECO:0007669"/>
    <property type="project" value="UniProtKB-KW"/>
</dbReference>
<dbReference type="SMART" id="SM00093">
    <property type="entry name" value="SERPIN"/>
    <property type="match status" value="1"/>
</dbReference>
<dbReference type="GO" id="GO:0005615">
    <property type="term" value="C:extracellular space"/>
    <property type="evidence" value="ECO:0007669"/>
    <property type="project" value="InterPro"/>
</dbReference>
<dbReference type="Pfam" id="PF00079">
    <property type="entry name" value="Serpin"/>
    <property type="match status" value="1"/>
</dbReference>
<evidence type="ECO:0000259" key="5">
    <source>
        <dbReference type="SMART" id="SM00093"/>
    </source>
</evidence>
<keyword evidence="2" id="KW-0646">Protease inhibitor</keyword>
<evidence type="ECO:0000313" key="6">
    <source>
        <dbReference type="EMBL" id="ACO11133.1"/>
    </source>
</evidence>
<dbReference type="InterPro" id="IPR042185">
    <property type="entry name" value="Serpin_sf_2"/>
</dbReference>
<feature type="domain" description="Serpin" evidence="5">
    <location>
        <begin position="23"/>
        <end position="383"/>
    </location>
</feature>
<evidence type="ECO:0000256" key="1">
    <source>
        <dbReference type="ARBA" id="ARBA00009500"/>
    </source>
</evidence>
<keyword evidence="3" id="KW-0722">Serine protease inhibitor</keyword>
<reference evidence="6" key="1">
    <citation type="submission" date="2009-03" db="EMBL/GenBank/DDBJ databases">
        <title>Caligus rogercresseyi ESTs and full-length cDNAs.</title>
        <authorList>
            <person name="Yasuike M."/>
            <person name="von Schalburg K."/>
            <person name="Cooper G."/>
            <person name="Leong J."/>
            <person name="Jones S.R.M."/>
            <person name="Koop B.F."/>
        </authorList>
    </citation>
    <scope>NUCLEOTIDE SEQUENCE</scope>
    <source>
        <tissue evidence="6">Whole tissue</tissue>
    </source>
</reference>
<evidence type="ECO:0000256" key="2">
    <source>
        <dbReference type="ARBA" id="ARBA00022690"/>
    </source>
</evidence>
<evidence type="ECO:0000256" key="3">
    <source>
        <dbReference type="ARBA" id="ARBA00022900"/>
    </source>
</evidence>
<proteinExistence type="evidence at transcript level"/>
<dbReference type="Gene3D" id="2.30.39.10">
    <property type="entry name" value="Alpha-1-antitrypsin, domain 1"/>
    <property type="match status" value="1"/>
</dbReference>
<dbReference type="InterPro" id="IPR000215">
    <property type="entry name" value="Serpin_fam"/>
</dbReference>
<comment type="similarity">
    <text evidence="1 4">Belongs to the serpin family.</text>
</comment>
<accession>C1BQ30</accession>
<dbReference type="PANTHER" id="PTHR11461:SF211">
    <property type="entry name" value="GH10112P-RELATED"/>
    <property type="match status" value="1"/>
</dbReference>
<dbReference type="AlphaFoldDB" id="C1BQ30"/>
<dbReference type="SUPFAM" id="SSF56574">
    <property type="entry name" value="Serpins"/>
    <property type="match status" value="1"/>
</dbReference>
<dbReference type="Gene3D" id="3.30.497.10">
    <property type="entry name" value="Antithrombin, subunit I, domain 2"/>
    <property type="match status" value="1"/>
</dbReference>
<dbReference type="CDD" id="cd19593">
    <property type="entry name" value="serpin_bacteria_crustaceans"/>
    <property type="match status" value="1"/>
</dbReference>
<dbReference type="InterPro" id="IPR036186">
    <property type="entry name" value="Serpin_sf"/>
</dbReference>
<dbReference type="InterPro" id="IPR042178">
    <property type="entry name" value="Serpin_sf_1"/>
</dbReference>
<evidence type="ECO:0000256" key="4">
    <source>
        <dbReference type="RuleBase" id="RU000411"/>
    </source>
</evidence>
<dbReference type="InterPro" id="IPR023796">
    <property type="entry name" value="Serpin_dom"/>
</dbReference>